<organism evidence="2">
    <name type="scientific">Spodoptera frugiperda</name>
    <name type="common">Fall armyworm</name>
    <dbReference type="NCBI Taxonomy" id="7108"/>
    <lineage>
        <taxon>Eukaryota</taxon>
        <taxon>Metazoa</taxon>
        <taxon>Ecdysozoa</taxon>
        <taxon>Arthropoda</taxon>
        <taxon>Hexapoda</taxon>
        <taxon>Insecta</taxon>
        <taxon>Pterygota</taxon>
        <taxon>Neoptera</taxon>
        <taxon>Endopterygota</taxon>
        <taxon>Lepidoptera</taxon>
        <taxon>Glossata</taxon>
        <taxon>Ditrysia</taxon>
        <taxon>Noctuoidea</taxon>
        <taxon>Noctuidae</taxon>
        <taxon>Amphipyrinae</taxon>
        <taxon>Spodoptera</taxon>
    </lineage>
</organism>
<evidence type="ECO:0000259" key="1">
    <source>
        <dbReference type="PROSITE" id="PS51465"/>
    </source>
</evidence>
<dbReference type="PROSITE" id="PS51465">
    <property type="entry name" value="KAZAL_2"/>
    <property type="match status" value="1"/>
</dbReference>
<dbReference type="SMART" id="SM00280">
    <property type="entry name" value="KAZAL"/>
    <property type="match status" value="1"/>
</dbReference>
<accession>A0A2H1WJ37</accession>
<gene>
    <name evidence="2" type="ORF">SFRICE_036509</name>
</gene>
<evidence type="ECO:0000313" key="2">
    <source>
        <dbReference type="EMBL" id="SOQ53085.1"/>
    </source>
</evidence>
<feature type="domain" description="Kazal-like" evidence="1">
    <location>
        <begin position="118"/>
        <end position="167"/>
    </location>
</feature>
<dbReference type="Gene3D" id="3.30.60.30">
    <property type="match status" value="1"/>
</dbReference>
<dbReference type="CDD" id="cd00104">
    <property type="entry name" value="KAZAL_FS"/>
    <property type="match status" value="1"/>
</dbReference>
<dbReference type="Pfam" id="PF00050">
    <property type="entry name" value="Kazal_1"/>
    <property type="match status" value="1"/>
</dbReference>
<dbReference type="AlphaFoldDB" id="A0A2H1WJ37"/>
<dbReference type="InterPro" id="IPR036058">
    <property type="entry name" value="Kazal_dom_sf"/>
</dbReference>
<dbReference type="PROSITE" id="PS00282">
    <property type="entry name" value="KAZAL_1"/>
    <property type="match status" value="1"/>
</dbReference>
<dbReference type="InterPro" id="IPR002350">
    <property type="entry name" value="Kazal_dom"/>
</dbReference>
<name>A0A2H1WJ37_SPOFR</name>
<proteinExistence type="predicted"/>
<dbReference type="EMBL" id="ODYU01009007">
    <property type="protein sequence ID" value="SOQ53085.1"/>
    <property type="molecule type" value="Genomic_DNA"/>
</dbReference>
<sequence length="168" mass="18267">MQAILENLSLTLKPFTANQTLLKAIPPPVSAALSDMASKYKPVNELTDHLCVAGLLGVRNLRVIGESGIGKIGTAGNIIGPVVTSITQRNTTQALFHIGFLTRVGASEVNHRSEHTEEPPRRDCFCSKIYDPVCASNNESYFNLCFLECKVPKSDNISVIHQGNCIPF</sequence>
<reference evidence="2" key="1">
    <citation type="submission" date="2016-07" db="EMBL/GenBank/DDBJ databases">
        <authorList>
            <person name="Bretaudeau A."/>
        </authorList>
    </citation>
    <scope>NUCLEOTIDE SEQUENCE</scope>
    <source>
        <strain evidence="2">Rice</strain>
        <tissue evidence="2">Whole body</tissue>
    </source>
</reference>
<dbReference type="SUPFAM" id="SSF100895">
    <property type="entry name" value="Kazal-type serine protease inhibitors"/>
    <property type="match status" value="1"/>
</dbReference>
<protein>
    <submittedName>
        <fullName evidence="2">SFRICE_036509</fullName>
    </submittedName>
</protein>